<dbReference type="Gene3D" id="2.60.40.790">
    <property type="match status" value="1"/>
</dbReference>
<dbReference type="InterPro" id="IPR031107">
    <property type="entry name" value="Small_HSP"/>
</dbReference>
<dbReference type="InterPro" id="IPR008978">
    <property type="entry name" value="HSP20-like_chaperone"/>
</dbReference>
<dbReference type="AlphaFoldDB" id="A0A067NAR6"/>
<dbReference type="Pfam" id="PF00011">
    <property type="entry name" value="HSP20"/>
    <property type="match status" value="1"/>
</dbReference>
<proteinExistence type="inferred from homology"/>
<dbReference type="CDD" id="cd06464">
    <property type="entry name" value="ACD_sHsps-like"/>
    <property type="match status" value="1"/>
</dbReference>
<evidence type="ECO:0000259" key="4">
    <source>
        <dbReference type="PROSITE" id="PS01031"/>
    </source>
</evidence>
<sequence length="105" mass="11617">MDLHESAQDNRVTATFDLPGLKKEDISIDIHNNRLVISGQSTSATEENQDGYAVRERRYGKFSRMVPLPTGIKAEDIKASMQDGVLTVSFPKTGPEQAPQRITIS</sequence>
<dbReference type="Proteomes" id="UP000027195">
    <property type="component" value="Unassembled WGS sequence"/>
</dbReference>
<dbReference type="OrthoDB" id="1431247at2759"/>
<keyword evidence="1" id="KW-0346">Stress response</keyword>
<evidence type="ECO:0000313" key="6">
    <source>
        <dbReference type="Proteomes" id="UP000027195"/>
    </source>
</evidence>
<dbReference type="HOGENOM" id="CLU_046737_8_11_1"/>
<dbReference type="FunCoup" id="A0A067NAR6">
    <property type="interactions" value="177"/>
</dbReference>
<evidence type="ECO:0000256" key="2">
    <source>
        <dbReference type="PROSITE-ProRule" id="PRU00285"/>
    </source>
</evidence>
<reference evidence="6" key="1">
    <citation type="journal article" date="2014" name="Proc. Natl. Acad. Sci. U.S.A.">
        <title>Extensive sampling of basidiomycete genomes demonstrates inadequacy of the white-rot/brown-rot paradigm for wood decay fungi.</title>
        <authorList>
            <person name="Riley R."/>
            <person name="Salamov A.A."/>
            <person name="Brown D.W."/>
            <person name="Nagy L.G."/>
            <person name="Floudas D."/>
            <person name="Held B.W."/>
            <person name="Levasseur A."/>
            <person name="Lombard V."/>
            <person name="Morin E."/>
            <person name="Otillar R."/>
            <person name="Lindquist E.A."/>
            <person name="Sun H."/>
            <person name="LaButti K.M."/>
            <person name="Schmutz J."/>
            <person name="Jabbour D."/>
            <person name="Luo H."/>
            <person name="Baker S.E."/>
            <person name="Pisabarro A.G."/>
            <person name="Walton J.D."/>
            <person name="Blanchette R.A."/>
            <person name="Henrissat B."/>
            <person name="Martin F."/>
            <person name="Cullen D."/>
            <person name="Hibbett D.S."/>
            <person name="Grigoriev I.V."/>
        </authorList>
    </citation>
    <scope>NUCLEOTIDE SEQUENCE [LARGE SCALE GENOMIC DNA]</scope>
    <source>
        <strain evidence="6">FD-172 SS1</strain>
    </source>
</reference>
<dbReference type="PROSITE" id="PS01031">
    <property type="entry name" value="SHSP"/>
    <property type="match status" value="1"/>
</dbReference>
<gene>
    <name evidence="5" type="ORF">BOTBODRAFT_25648</name>
</gene>
<evidence type="ECO:0000256" key="1">
    <source>
        <dbReference type="ARBA" id="ARBA00023016"/>
    </source>
</evidence>
<name>A0A067NAR6_BOTB1</name>
<dbReference type="SUPFAM" id="SSF49764">
    <property type="entry name" value="HSP20-like chaperones"/>
    <property type="match status" value="1"/>
</dbReference>
<dbReference type="EMBL" id="KL198016">
    <property type="protein sequence ID" value="KDQ21222.1"/>
    <property type="molecule type" value="Genomic_DNA"/>
</dbReference>
<protein>
    <recommendedName>
        <fullName evidence="4">SHSP domain-containing protein</fullName>
    </recommendedName>
</protein>
<dbReference type="PANTHER" id="PTHR11527">
    <property type="entry name" value="HEAT-SHOCK PROTEIN 20 FAMILY MEMBER"/>
    <property type="match status" value="1"/>
</dbReference>
<dbReference type="STRING" id="930990.A0A067NAR6"/>
<dbReference type="InterPro" id="IPR002068">
    <property type="entry name" value="A-crystallin/Hsp20_dom"/>
</dbReference>
<organism evidence="5 6">
    <name type="scientific">Botryobasidium botryosum (strain FD-172 SS1)</name>
    <dbReference type="NCBI Taxonomy" id="930990"/>
    <lineage>
        <taxon>Eukaryota</taxon>
        <taxon>Fungi</taxon>
        <taxon>Dikarya</taxon>
        <taxon>Basidiomycota</taxon>
        <taxon>Agaricomycotina</taxon>
        <taxon>Agaricomycetes</taxon>
        <taxon>Cantharellales</taxon>
        <taxon>Botryobasidiaceae</taxon>
        <taxon>Botryobasidium</taxon>
    </lineage>
</organism>
<accession>A0A067NAR6</accession>
<dbReference type="InParanoid" id="A0A067NAR6"/>
<evidence type="ECO:0000256" key="3">
    <source>
        <dbReference type="RuleBase" id="RU003616"/>
    </source>
</evidence>
<keyword evidence="6" id="KW-1185">Reference proteome</keyword>
<comment type="similarity">
    <text evidence="2 3">Belongs to the small heat shock protein (HSP20) family.</text>
</comment>
<feature type="domain" description="SHSP" evidence="4">
    <location>
        <begin position="1"/>
        <end position="105"/>
    </location>
</feature>
<evidence type="ECO:0000313" key="5">
    <source>
        <dbReference type="EMBL" id="KDQ21222.1"/>
    </source>
</evidence>